<dbReference type="GO" id="GO:0004252">
    <property type="term" value="F:serine-type endopeptidase activity"/>
    <property type="evidence" value="ECO:0007669"/>
    <property type="project" value="UniProtKB-UniRule"/>
</dbReference>
<feature type="domain" description="Peptidase S8/S53" evidence="7">
    <location>
        <begin position="83"/>
        <end position="512"/>
    </location>
</feature>
<keyword evidence="3 5" id="KW-0378">Hydrolase</keyword>
<protein>
    <submittedName>
        <fullName evidence="8">Peptidase S8</fullName>
    </submittedName>
</protein>
<dbReference type="InterPro" id="IPR023828">
    <property type="entry name" value="Peptidase_S8_Ser-AS"/>
</dbReference>
<evidence type="ECO:0000313" key="8">
    <source>
        <dbReference type="EMBL" id="QBA65353.1"/>
    </source>
</evidence>
<dbReference type="InterPro" id="IPR034080">
    <property type="entry name" value="Protease_P7-like_dom"/>
</dbReference>
<dbReference type="PROSITE" id="PS00138">
    <property type="entry name" value="SUBTILASE_SER"/>
    <property type="match status" value="1"/>
</dbReference>
<organism evidence="8 9">
    <name type="scientific">Muriicola soli</name>
    <dbReference type="NCBI Taxonomy" id="2507538"/>
    <lineage>
        <taxon>Bacteria</taxon>
        <taxon>Pseudomonadati</taxon>
        <taxon>Bacteroidota</taxon>
        <taxon>Flavobacteriia</taxon>
        <taxon>Flavobacteriales</taxon>
        <taxon>Flavobacteriaceae</taxon>
        <taxon>Muriicola</taxon>
    </lineage>
</organism>
<feature type="active site" description="Charge relay system" evidence="5">
    <location>
        <position position="307"/>
    </location>
</feature>
<evidence type="ECO:0000256" key="5">
    <source>
        <dbReference type="PROSITE-ProRule" id="PRU01240"/>
    </source>
</evidence>
<keyword evidence="4 5" id="KW-0720">Serine protease</keyword>
<proteinExistence type="inferred from homology"/>
<comment type="similarity">
    <text evidence="1 5 6">Belongs to the peptidase S8 family.</text>
</comment>
<evidence type="ECO:0000256" key="3">
    <source>
        <dbReference type="ARBA" id="ARBA00022801"/>
    </source>
</evidence>
<dbReference type="GO" id="GO:0006508">
    <property type="term" value="P:proteolysis"/>
    <property type="evidence" value="ECO:0007669"/>
    <property type="project" value="UniProtKB-KW"/>
</dbReference>
<evidence type="ECO:0000259" key="7">
    <source>
        <dbReference type="Pfam" id="PF00082"/>
    </source>
</evidence>
<sequence>MKVMIKKVKMLAVLLGYGMLLLGCGSINIVSTPIENIDAVPLKVSALTEEEKQSWGHADLLTDTIPGMSVDRAYEELIGNKKGNKVIVAVLDSGIDLNHEDLDDVIWTNRDEKPGNGIDDDGNGYVDDVHGYNFLGEAYNEQLELTRILRLNLGDEALRAKAKKKLDEELKEATETRQMILSTKQQTEQILDVVKKSHKAVSQKLGKENYTKGEVAAISTTDPSLQRSMNVVQQMFGYGESIPQVIGLIEGDIERADEGLAYFNEKIDYHLNVDFNGRAAVGDDPYDITDTDYGNGNVSNRVEDESHGTHVAGIIAAERNNGLGANGVANNVEIMSLRAVPNGDEYDKDIALAIRYAVDNGAKIINGSFGKAFSPKAEWVYEAIKYAADNDVLIVHAAGNDGLDMDKPTNEGYPNDHKNSESEYADNLITVGAINDTYGSEMVASFSNYGSNNVDVFAPGGSVYSTIPGSEYKFEGGTSMAAPAVSGVAALIRSYYPRLSAAEVKKILMDSGLSTKLEVVVAGDPGKARAFDKMSRSGKIVNAYNALIMAQKVSDSKSKLP</sequence>
<dbReference type="InterPro" id="IPR000209">
    <property type="entry name" value="Peptidase_S8/S53_dom"/>
</dbReference>
<dbReference type="RefSeq" id="WP_129606501.1">
    <property type="nucleotide sequence ID" value="NZ_CP035544.1"/>
</dbReference>
<dbReference type="PROSITE" id="PS00136">
    <property type="entry name" value="SUBTILASE_ASP"/>
    <property type="match status" value="1"/>
</dbReference>
<feature type="active site" description="Charge relay system" evidence="5">
    <location>
        <position position="92"/>
    </location>
</feature>
<keyword evidence="2 5" id="KW-0645">Protease</keyword>
<feature type="active site" description="Charge relay system" evidence="5">
    <location>
        <position position="479"/>
    </location>
</feature>
<dbReference type="AlphaFoldDB" id="A0A411ECV2"/>
<name>A0A411ECV2_9FLAO</name>
<dbReference type="SUPFAM" id="SSF52743">
    <property type="entry name" value="Subtilisin-like"/>
    <property type="match status" value="1"/>
</dbReference>
<gene>
    <name evidence="8" type="ORF">EQY75_12920</name>
</gene>
<reference evidence="8 9" key="1">
    <citation type="submission" date="2019-01" db="EMBL/GenBank/DDBJ databases">
        <title>Muriicola soli sp. nov., isolated from soil.</title>
        <authorList>
            <person name="Kang H.J."/>
            <person name="Kim S.B."/>
        </authorList>
    </citation>
    <scope>NUCLEOTIDE SEQUENCE [LARGE SCALE GENOMIC DNA]</scope>
    <source>
        <strain evidence="8 9">MMS17-SY002</strain>
    </source>
</reference>
<dbReference type="Gene3D" id="3.40.50.200">
    <property type="entry name" value="Peptidase S8/S53 domain"/>
    <property type="match status" value="2"/>
</dbReference>
<dbReference type="EMBL" id="CP035544">
    <property type="protein sequence ID" value="QBA65353.1"/>
    <property type="molecule type" value="Genomic_DNA"/>
</dbReference>
<evidence type="ECO:0000256" key="4">
    <source>
        <dbReference type="ARBA" id="ARBA00022825"/>
    </source>
</evidence>
<dbReference type="InterPro" id="IPR023827">
    <property type="entry name" value="Peptidase_S8_Asp-AS"/>
</dbReference>
<dbReference type="Proteomes" id="UP000290889">
    <property type="component" value="Chromosome"/>
</dbReference>
<dbReference type="InterPro" id="IPR017308">
    <property type="entry name" value="Pept_S8_subtilisin_bacteroid"/>
</dbReference>
<dbReference type="OrthoDB" id="9798386at2"/>
<accession>A0A411ECV2</accession>
<dbReference type="InterPro" id="IPR022398">
    <property type="entry name" value="Peptidase_S8_His-AS"/>
</dbReference>
<dbReference type="PANTHER" id="PTHR43399:SF4">
    <property type="entry name" value="CELL WALL-ASSOCIATED PROTEASE"/>
    <property type="match status" value="1"/>
</dbReference>
<dbReference type="PIRSF" id="PIRSF037892">
    <property type="entry name" value="Subtilisin_rel_SRU_0565"/>
    <property type="match status" value="1"/>
</dbReference>
<evidence type="ECO:0000256" key="6">
    <source>
        <dbReference type="RuleBase" id="RU003355"/>
    </source>
</evidence>
<dbReference type="InterPro" id="IPR015500">
    <property type="entry name" value="Peptidase_S8_subtilisin-rel"/>
</dbReference>
<dbReference type="PROSITE" id="PS51892">
    <property type="entry name" value="SUBTILASE"/>
    <property type="match status" value="1"/>
</dbReference>
<dbReference type="PANTHER" id="PTHR43399">
    <property type="entry name" value="SUBTILISIN-RELATED"/>
    <property type="match status" value="1"/>
</dbReference>
<dbReference type="InterPro" id="IPR051048">
    <property type="entry name" value="Peptidase_S8/S53_subtilisin"/>
</dbReference>
<evidence type="ECO:0000313" key="9">
    <source>
        <dbReference type="Proteomes" id="UP000290889"/>
    </source>
</evidence>
<dbReference type="InterPro" id="IPR036852">
    <property type="entry name" value="Peptidase_S8/S53_dom_sf"/>
</dbReference>
<evidence type="ECO:0000256" key="2">
    <source>
        <dbReference type="ARBA" id="ARBA00022670"/>
    </source>
</evidence>
<keyword evidence="9" id="KW-1185">Reference proteome</keyword>
<dbReference type="PROSITE" id="PS00137">
    <property type="entry name" value="SUBTILASE_HIS"/>
    <property type="match status" value="1"/>
</dbReference>
<dbReference type="PROSITE" id="PS51257">
    <property type="entry name" value="PROKAR_LIPOPROTEIN"/>
    <property type="match status" value="1"/>
</dbReference>
<dbReference type="KEGG" id="mur:EQY75_12920"/>
<dbReference type="CDD" id="cd07483">
    <property type="entry name" value="Peptidases_S8_Subtilisin_Novo-like"/>
    <property type="match status" value="1"/>
</dbReference>
<dbReference type="PRINTS" id="PR00723">
    <property type="entry name" value="SUBTILISIN"/>
</dbReference>
<evidence type="ECO:0000256" key="1">
    <source>
        <dbReference type="ARBA" id="ARBA00011073"/>
    </source>
</evidence>
<dbReference type="Pfam" id="PF00082">
    <property type="entry name" value="Peptidase_S8"/>
    <property type="match status" value="1"/>
</dbReference>